<evidence type="ECO:0000256" key="4">
    <source>
        <dbReference type="ARBA" id="ARBA00022989"/>
    </source>
</evidence>
<evidence type="ECO:0000256" key="6">
    <source>
        <dbReference type="SAM" id="Phobius"/>
    </source>
</evidence>
<protein>
    <submittedName>
        <fullName evidence="9">Internalization-related competence protein ComEC/Rec2 protein</fullName>
    </submittedName>
</protein>
<dbReference type="Pfam" id="PF13567">
    <property type="entry name" value="DUF4131"/>
    <property type="match status" value="1"/>
</dbReference>
<dbReference type="InterPro" id="IPR025405">
    <property type="entry name" value="DUF4131"/>
</dbReference>
<evidence type="ECO:0000256" key="5">
    <source>
        <dbReference type="ARBA" id="ARBA00023136"/>
    </source>
</evidence>
<evidence type="ECO:0000259" key="8">
    <source>
        <dbReference type="Pfam" id="PF13567"/>
    </source>
</evidence>
<feature type="transmembrane region" description="Helical" evidence="6">
    <location>
        <begin position="314"/>
        <end position="332"/>
    </location>
</feature>
<name>A0A0G1CAT2_9BACT</name>
<evidence type="ECO:0000256" key="1">
    <source>
        <dbReference type="ARBA" id="ARBA00004651"/>
    </source>
</evidence>
<dbReference type="Pfam" id="PF03772">
    <property type="entry name" value="Competence"/>
    <property type="match status" value="1"/>
</dbReference>
<feature type="transmembrane region" description="Helical" evidence="6">
    <location>
        <begin position="34"/>
        <end position="51"/>
    </location>
</feature>
<feature type="domain" description="ComEC/Rec2-related protein" evidence="7">
    <location>
        <begin position="198"/>
        <end position="432"/>
    </location>
</feature>
<dbReference type="STRING" id="1618659.UV11_C0025G0010"/>
<comment type="caution">
    <text evidence="9">The sequence shown here is derived from an EMBL/GenBank/DDBJ whole genome shotgun (WGS) entry which is preliminary data.</text>
</comment>
<sequence length="435" mass="49166">MRSFFYFSLEVAALLLIIGIFLGALFYFQKNLSLFIFYSAVFFSALSLGILRYEFQDQRTDLTEFYGSAGKRVELSGEIISDPERTAKFTRAVFEVRGAKILLTIPHYPEVHYGDRLKLNGILNEPKNFSNGFDWKAYLAKDNIYFEMFLPEILENRGPNFSLAGGAKRILYSAKHKFVGNLLEVLSEPHGSFLAGITIGERTSLPDDLEEKFRKVGVIHIIVLSGYNISIIADNVLKIIGYLPLAKTFRTVLATIGVILFAILTGASATVVRAAIMGILLLWARETGKIYQALSALIFAAFLMIVINPKVLRFDASFQLSFLATFGLIFLVPRIEKYFTWFPNFWRLRENLVSTISTQIFVMPLLISMGGSFSWVMLPANLLILSAIPLSMFLGFLTGFFGFFSYHLSWIASWPAFWLAEYQLLVVDFFSSLLP</sequence>
<keyword evidence="2" id="KW-1003">Cell membrane</keyword>
<evidence type="ECO:0000313" key="9">
    <source>
        <dbReference type="EMBL" id="KKS46738.1"/>
    </source>
</evidence>
<dbReference type="Proteomes" id="UP000034036">
    <property type="component" value="Unassembled WGS sequence"/>
</dbReference>
<evidence type="ECO:0000256" key="3">
    <source>
        <dbReference type="ARBA" id="ARBA00022692"/>
    </source>
</evidence>
<gene>
    <name evidence="9" type="ORF">UV11_C0025G0010</name>
</gene>
<dbReference type="InterPro" id="IPR004477">
    <property type="entry name" value="ComEC_N"/>
</dbReference>
<feature type="domain" description="DUF4131" evidence="8">
    <location>
        <begin position="8"/>
        <end position="152"/>
    </location>
</feature>
<dbReference type="PANTHER" id="PTHR30619:SF7">
    <property type="entry name" value="BETA-LACTAMASE DOMAIN PROTEIN"/>
    <property type="match status" value="1"/>
</dbReference>
<proteinExistence type="predicted"/>
<feature type="transmembrane region" description="Helical" evidence="6">
    <location>
        <begin position="352"/>
        <end position="376"/>
    </location>
</feature>
<comment type="subcellular location">
    <subcellularLocation>
        <location evidence="1">Cell membrane</location>
        <topology evidence="1">Multi-pass membrane protein</topology>
    </subcellularLocation>
</comment>
<feature type="transmembrane region" description="Helical" evidence="6">
    <location>
        <begin position="382"/>
        <end position="404"/>
    </location>
</feature>
<evidence type="ECO:0000259" key="7">
    <source>
        <dbReference type="Pfam" id="PF03772"/>
    </source>
</evidence>
<dbReference type="NCBIfam" id="TIGR00360">
    <property type="entry name" value="ComEC_N-term"/>
    <property type="match status" value="1"/>
</dbReference>
<dbReference type="EMBL" id="LCDF01000025">
    <property type="protein sequence ID" value="KKS46738.1"/>
    <property type="molecule type" value="Genomic_DNA"/>
</dbReference>
<accession>A0A0G1CAT2</accession>
<evidence type="ECO:0000313" key="10">
    <source>
        <dbReference type="Proteomes" id="UP000034036"/>
    </source>
</evidence>
<feature type="transmembrane region" description="Helical" evidence="6">
    <location>
        <begin position="7"/>
        <end position="28"/>
    </location>
</feature>
<feature type="transmembrane region" description="Helical" evidence="6">
    <location>
        <begin position="290"/>
        <end position="308"/>
    </location>
</feature>
<feature type="transmembrane region" description="Helical" evidence="6">
    <location>
        <begin position="253"/>
        <end position="283"/>
    </location>
</feature>
<keyword evidence="3 6" id="KW-0812">Transmembrane</keyword>
<dbReference type="InterPro" id="IPR052159">
    <property type="entry name" value="Competence_DNA_uptake"/>
</dbReference>
<reference evidence="9 10" key="1">
    <citation type="journal article" date="2015" name="Nature">
        <title>rRNA introns, odd ribosomes, and small enigmatic genomes across a large radiation of phyla.</title>
        <authorList>
            <person name="Brown C.T."/>
            <person name="Hug L.A."/>
            <person name="Thomas B.C."/>
            <person name="Sharon I."/>
            <person name="Castelle C.J."/>
            <person name="Singh A."/>
            <person name="Wilkins M.J."/>
            <person name="Williams K.H."/>
            <person name="Banfield J.F."/>
        </authorList>
    </citation>
    <scope>NUCLEOTIDE SEQUENCE [LARGE SCALE GENOMIC DNA]</scope>
</reference>
<evidence type="ECO:0000256" key="2">
    <source>
        <dbReference type="ARBA" id="ARBA00022475"/>
    </source>
</evidence>
<dbReference type="GO" id="GO:0005886">
    <property type="term" value="C:plasma membrane"/>
    <property type="evidence" value="ECO:0007669"/>
    <property type="project" value="UniProtKB-SubCell"/>
</dbReference>
<organism evidence="9 10">
    <name type="scientific">Candidatus Giovannonibacteria bacterium GW2011_GWF2_42_19</name>
    <dbReference type="NCBI Taxonomy" id="1618659"/>
    <lineage>
        <taxon>Bacteria</taxon>
        <taxon>Candidatus Giovannoniibacteriota</taxon>
    </lineage>
</organism>
<keyword evidence="4 6" id="KW-1133">Transmembrane helix</keyword>
<dbReference type="PANTHER" id="PTHR30619">
    <property type="entry name" value="DNA INTERNALIZATION/COMPETENCE PROTEIN COMEC/REC2"/>
    <property type="match status" value="1"/>
</dbReference>
<dbReference type="AlphaFoldDB" id="A0A0G1CAT2"/>
<keyword evidence="5 6" id="KW-0472">Membrane</keyword>
<dbReference type="PATRIC" id="fig|1618659.3.peg.772"/>